<evidence type="ECO:0000256" key="1">
    <source>
        <dbReference type="ARBA" id="ARBA00004430"/>
    </source>
</evidence>
<feature type="domain" description="DM10" evidence="7">
    <location>
        <begin position="236"/>
        <end position="356"/>
    </location>
</feature>
<dbReference type="GO" id="GO:0000281">
    <property type="term" value="P:mitotic cytokinesis"/>
    <property type="evidence" value="ECO:0007669"/>
    <property type="project" value="TreeGrafter"/>
</dbReference>
<comment type="caution">
    <text evidence="8">The sequence shown here is derived from an EMBL/GenBank/DDBJ whole genome shotgun (WGS) entry which is preliminary data.</text>
</comment>
<keyword evidence="9" id="KW-1185">Reference proteome</keyword>
<name>A0A812EK45_ACAPH</name>
<dbReference type="AlphaFoldDB" id="A0A812EK45"/>
<dbReference type="InterPro" id="IPR040193">
    <property type="entry name" value="EFHC1/EFHC2/EFHB"/>
</dbReference>
<evidence type="ECO:0000313" key="9">
    <source>
        <dbReference type="Proteomes" id="UP000597762"/>
    </source>
</evidence>
<sequence length="555" mass="64623">MEGLPFIPGNTFRDPTKHNFHRRQTLGYQKGYSIAKRPEVGIGGEILHYNQLNEKDLDELANFQPTLTYGQAKPVVANDFVPAHVALDKKVLRFYCYFKETVHESPHEFYRVRPCQIFYYLEDDSITVMEPKVENSGMPQGTFLRRQQLPKNDQGDKWHWTDMNNGINVTFYGRSFHIYDCDAFTKEFLKSEGIEVNPPEDVPPDPYTNQRQKCSGLKSMTTPSQFDKLKQFLEMDGKVLRFFCIWDDRASMFGERKQYILHFYLSDDTLEVREVHTQNDGHDPFPVLINRHKVPKNRYDVPSTFSAITLELTEREVKDYICPADLGIGKTVHIYGRDFLIYDCDNFTKAYYNQHFGITDFTPVNVKEEEKKYTQKMEIAPYNGLGSIEDSLMSCVSLLPQPPRKDYVKMMENDHKILRFEARLESLREEDKSRRFIISYRLSDDMIMIYEPPVKNSGIIGGKFLECVRVAKPCSTIEAPKYYGPQDFYIGAKIDVFKHRFIITGADHFVLKYMEAHKDQFPDSVIDSLRNKVLPELSEPPKEMVKGGNVHLKRS</sequence>
<dbReference type="GO" id="GO:0007052">
    <property type="term" value="P:mitotic spindle organization"/>
    <property type="evidence" value="ECO:0007669"/>
    <property type="project" value="TreeGrafter"/>
</dbReference>
<dbReference type="FunFam" id="2.30.29.170:FF:000001">
    <property type="entry name" value="EF-hand domain containing 1"/>
    <property type="match status" value="1"/>
</dbReference>
<evidence type="ECO:0000256" key="5">
    <source>
        <dbReference type="ARBA" id="ARBA00023273"/>
    </source>
</evidence>
<dbReference type="SMART" id="SM00676">
    <property type="entry name" value="DM10"/>
    <property type="match status" value="3"/>
</dbReference>
<dbReference type="FunFam" id="2.30.29.170:FF:000002">
    <property type="entry name" value="EF-hand domain (C-terminal) containing 1"/>
    <property type="match status" value="1"/>
</dbReference>
<evidence type="ECO:0000256" key="3">
    <source>
        <dbReference type="ARBA" id="ARBA00022737"/>
    </source>
</evidence>
<keyword evidence="4" id="KW-0206">Cytoskeleton</keyword>
<dbReference type="GO" id="GO:0060285">
    <property type="term" value="P:cilium-dependent cell motility"/>
    <property type="evidence" value="ECO:0007669"/>
    <property type="project" value="TreeGrafter"/>
</dbReference>
<dbReference type="InterPro" id="IPR006602">
    <property type="entry name" value="DM10_dom"/>
</dbReference>
<dbReference type="GO" id="GO:0072686">
    <property type="term" value="C:mitotic spindle"/>
    <property type="evidence" value="ECO:0007669"/>
    <property type="project" value="TreeGrafter"/>
</dbReference>
<evidence type="ECO:0000256" key="6">
    <source>
        <dbReference type="SAM" id="MobiDB-lite"/>
    </source>
</evidence>
<dbReference type="OrthoDB" id="10255210at2759"/>
<dbReference type="PANTHER" id="PTHR12086:SF9">
    <property type="entry name" value="EF-HAND DOMAIN-CONTAINING PROTEIN 1"/>
    <property type="match status" value="1"/>
</dbReference>
<dbReference type="PROSITE" id="PS51336">
    <property type="entry name" value="DM10"/>
    <property type="match status" value="3"/>
</dbReference>
<evidence type="ECO:0000313" key="8">
    <source>
        <dbReference type="EMBL" id="CAE1325732.1"/>
    </source>
</evidence>
<keyword evidence="2" id="KW-0963">Cytoplasm</keyword>
<dbReference type="GO" id="GO:0005930">
    <property type="term" value="C:axoneme"/>
    <property type="evidence" value="ECO:0007669"/>
    <property type="project" value="UniProtKB-SubCell"/>
</dbReference>
<keyword evidence="5" id="KW-0966">Cell projection</keyword>
<keyword evidence="3" id="KW-0677">Repeat</keyword>
<evidence type="ECO:0000259" key="7">
    <source>
        <dbReference type="PROSITE" id="PS51336"/>
    </source>
</evidence>
<comment type="subcellular location">
    <subcellularLocation>
        <location evidence="1">Cytoplasm</location>
        <location evidence="1">Cytoskeleton</location>
        <location evidence="1">Cilium axoneme</location>
    </subcellularLocation>
</comment>
<evidence type="ECO:0000256" key="2">
    <source>
        <dbReference type="ARBA" id="ARBA00022490"/>
    </source>
</evidence>
<dbReference type="FunFam" id="2.30.29.170:FF:000003">
    <property type="entry name" value="EF-hand domain (C-terminal) containing 1"/>
    <property type="match status" value="1"/>
</dbReference>
<feature type="domain" description="DM10" evidence="7">
    <location>
        <begin position="414"/>
        <end position="518"/>
    </location>
</feature>
<protein>
    <submittedName>
        <fullName evidence="8">EFHC1</fullName>
    </submittedName>
</protein>
<dbReference type="PANTHER" id="PTHR12086">
    <property type="entry name" value="EF-HAND DOMAIN C-TERMINAL CONTAINING PROTEIN"/>
    <property type="match status" value="1"/>
</dbReference>
<dbReference type="Pfam" id="PF06565">
    <property type="entry name" value="DM10_dom"/>
    <property type="match status" value="3"/>
</dbReference>
<reference evidence="8" key="1">
    <citation type="submission" date="2021-01" db="EMBL/GenBank/DDBJ databases">
        <authorList>
            <person name="Li R."/>
            <person name="Bekaert M."/>
        </authorList>
    </citation>
    <scope>NUCLEOTIDE SEQUENCE</scope>
    <source>
        <strain evidence="8">Farmed</strain>
    </source>
</reference>
<dbReference type="GO" id="GO:0043014">
    <property type="term" value="F:alpha-tubulin binding"/>
    <property type="evidence" value="ECO:0007669"/>
    <property type="project" value="TreeGrafter"/>
</dbReference>
<feature type="domain" description="DM10" evidence="7">
    <location>
        <begin position="88"/>
        <end position="193"/>
    </location>
</feature>
<accession>A0A812EK45</accession>
<dbReference type="Gene3D" id="2.30.29.170">
    <property type="match status" value="3"/>
</dbReference>
<dbReference type="Proteomes" id="UP000597762">
    <property type="component" value="Unassembled WGS sequence"/>
</dbReference>
<proteinExistence type="predicted"/>
<evidence type="ECO:0000256" key="4">
    <source>
        <dbReference type="ARBA" id="ARBA00023212"/>
    </source>
</evidence>
<organism evidence="8 9">
    <name type="scientific">Acanthosepion pharaonis</name>
    <name type="common">Pharaoh cuttlefish</name>
    <name type="synonym">Sepia pharaonis</name>
    <dbReference type="NCBI Taxonomy" id="158019"/>
    <lineage>
        <taxon>Eukaryota</taxon>
        <taxon>Metazoa</taxon>
        <taxon>Spiralia</taxon>
        <taxon>Lophotrochozoa</taxon>
        <taxon>Mollusca</taxon>
        <taxon>Cephalopoda</taxon>
        <taxon>Coleoidea</taxon>
        <taxon>Decapodiformes</taxon>
        <taxon>Sepiida</taxon>
        <taxon>Sepiina</taxon>
        <taxon>Sepiidae</taxon>
        <taxon>Acanthosepion</taxon>
    </lineage>
</organism>
<gene>
    <name evidence="8" type="ORF">SPHA_75340</name>
</gene>
<dbReference type="EMBL" id="CAHIKZ030005456">
    <property type="protein sequence ID" value="CAE1325732.1"/>
    <property type="molecule type" value="Genomic_DNA"/>
</dbReference>
<feature type="region of interest" description="Disordered" evidence="6">
    <location>
        <begin position="196"/>
        <end position="215"/>
    </location>
</feature>